<dbReference type="InterPro" id="IPR009061">
    <property type="entry name" value="DNA-bd_dom_put_sf"/>
</dbReference>
<sequence length="122" mass="14175">MTISEVSEKYGMTQDTLRYYERVGLIPSVPRKPSGVRDYDEHSCGWVEFIRCMRSAGLPVETLIEYVRLWQEGSKTKAARKHLLIEEKKRLDKRIAEMQATQARLASKIAHYDNMNRVAETL</sequence>
<evidence type="ECO:0000256" key="1">
    <source>
        <dbReference type="ARBA" id="ARBA00023125"/>
    </source>
</evidence>
<evidence type="ECO:0000313" key="5">
    <source>
        <dbReference type="Proteomes" id="UP001239167"/>
    </source>
</evidence>
<dbReference type="Gene3D" id="1.10.1660.10">
    <property type="match status" value="1"/>
</dbReference>
<dbReference type="EMBL" id="JAUSUE010000002">
    <property type="protein sequence ID" value="MDQ0202611.1"/>
    <property type="molecule type" value="Genomic_DNA"/>
</dbReference>
<organism evidence="4 5">
    <name type="scientific">Pectinatus haikarae</name>
    <dbReference type="NCBI Taxonomy" id="349096"/>
    <lineage>
        <taxon>Bacteria</taxon>
        <taxon>Bacillati</taxon>
        <taxon>Bacillota</taxon>
        <taxon>Negativicutes</taxon>
        <taxon>Selenomonadales</taxon>
        <taxon>Selenomonadaceae</taxon>
        <taxon>Pectinatus</taxon>
    </lineage>
</organism>
<comment type="caution">
    <text evidence="4">The sequence shown here is derived from an EMBL/GenBank/DDBJ whole genome shotgun (WGS) entry which is preliminary data.</text>
</comment>
<dbReference type="InterPro" id="IPR000551">
    <property type="entry name" value="MerR-type_HTH_dom"/>
</dbReference>
<keyword evidence="1 4" id="KW-0238">DNA-binding</keyword>
<dbReference type="RefSeq" id="WP_196605369.1">
    <property type="nucleotide sequence ID" value="NZ_CP116940.1"/>
</dbReference>
<evidence type="ECO:0000313" key="4">
    <source>
        <dbReference type="EMBL" id="MDQ0202611.1"/>
    </source>
</evidence>
<evidence type="ECO:0000256" key="2">
    <source>
        <dbReference type="SAM" id="Coils"/>
    </source>
</evidence>
<protein>
    <submittedName>
        <fullName evidence="4">DNA-binding transcriptional MerR regulator</fullName>
    </submittedName>
</protein>
<keyword evidence="2" id="KW-0175">Coiled coil</keyword>
<name>A0ABT9Y454_9FIRM</name>
<gene>
    <name evidence="4" type="ORF">J2S01_000304</name>
</gene>
<dbReference type="PANTHER" id="PTHR30204">
    <property type="entry name" value="REDOX-CYCLING DRUG-SENSING TRANSCRIPTIONAL ACTIVATOR SOXR"/>
    <property type="match status" value="1"/>
</dbReference>
<keyword evidence="5" id="KW-1185">Reference proteome</keyword>
<accession>A0ABT9Y454</accession>
<dbReference type="SMART" id="SM00422">
    <property type="entry name" value="HTH_MERR"/>
    <property type="match status" value="1"/>
</dbReference>
<proteinExistence type="predicted"/>
<dbReference type="PROSITE" id="PS50937">
    <property type="entry name" value="HTH_MERR_2"/>
    <property type="match status" value="1"/>
</dbReference>
<dbReference type="PRINTS" id="PR00040">
    <property type="entry name" value="HTHMERR"/>
</dbReference>
<dbReference type="Proteomes" id="UP001239167">
    <property type="component" value="Unassembled WGS sequence"/>
</dbReference>
<dbReference type="CDD" id="cd01109">
    <property type="entry name" value="HTH_YyaN"/>
    <property type="match status" value="1"/>
</dbReference>
<dbReference type="PANTHER" id="PTHR30204:SF98">
    <property type="entry name" value="HTH-TYPE TRANSCRIPTIONAL REGULATOR ADHR"/>
    <property type="match status" value="1"/>
</dbReference>
<dbReference type="Pfam" id="PF13411">
    <property type="entry name" value="MerR_1"/>
    <property type="match status" value="1"/>
</dbReference>
<dbReference type="InterPro" id="IPR047057">
    <property type="entry name" value="MerR_fam"/>
</dbReference>
<dbReference type="GO" id="GO:0003677">
    <property type="term" value="F:DNA binding"/>
    <property type="evidence" value="ECO:0007669"/>
    <property type="project" value="UniProtKB-KW"/>
</dbReference>
<reference evidence="4 5" key="1">
    <citation type="submission" date="2023-07" db="EMBL/GenBank/DDBJ databases">
        <title>Genomic Encyclopedia of Type Strains, Phase IV (KMG-IV): sequencing the most valuable type-strain genomes for metagenomic binning, comparative biology and taxonomic classification.</title>
        <authorList>
            <person name="Goeker M."/>
        </authorList>
    </citation>
    <scope>NUCLEOTIDE SEQUENCE [LARGE SCALE GENOMIC DNA]</scope>
    <source>
        <strain evidence="4 5">DSM 16980</strain>
    </source>
</reference>
<dbReference type="SUPFAM" id="SSF46955">
    <property type="entry name" value="Putative DNA-binding domain"/>
    <property type="match status" value="1"/>
</dbReference>
<evidence type="ECO:0000259" key="3">
    <source>
        <dbReference type="PROSITE" id="PS50937"/>
    </source>
</evidence>
<feature type="coiled-coil region" evidence="2">
    <location>
        <begin position="81"/>
        <end position="108"/>
    </location>
</feature>
<feature type="domain" description="HTH merR-type" evidence="3">
    <location>
        <begin position="1"/>
        <end position="69"/>
    </location>
</feature>